<accession>A0A843UD37</accession>
<organism evidence="1 2">
    <name type="scientific">Colocasia esculenta</name>
    <name type="common">Wild taro</name>
    <name type="synonym">Arum esculentum</name>
    <dbReference type="NCBI Taxonomy" id="4460"/>
    <lineage>
        <taxon>Eukaryota</taxon>
        <taxon>Viridiplantae</taxon>
        <taxon>Streptophyta</taxon>
        <taxon>Embryophyta</taxon>
        <taxon>Tracheophyta</taxon>
        <taxon>Spermatophyta</taxon>
        <taxon>Magnoliopsida</taxon>
        <taxon>Liliopsida</taxon>
        <taxon>Araceae</taxon>
        <taxon>Aroideae</taxon>
        <taxon>Colocasieae</taxon>
        <taxon>Colocasia</taxon>
    </lineage>
</organism>
<comment type="caution">
    <text evidence="1">The sequence shown here is derived from an EMBL/GenBank/DDBJ whole genome shotgun (WGS) entry which is preliminary data.</text>
</comment>
<proteinExistence type="predicted"/>
<name>A0A843UD37_COLES</name>
<gene>
    <name evidence="1" type="ORF">Taro_013859</name>
</gene>
<dbReference type="Proteomes" id="UP000652761">
    <property type="component" value="Unassembled WGS sequence"/>
</dbReference>
<protein>
    <submittedName>
        <fullName evidence="1">Uncharacterized protein</fullName>
    </submittedName>
</protein>
<evidence type="ECO:0000313" key="2">
    <source>
        <dbReference type="Proteomes" id="UP000652761"/>
    </source>
</evidence>
<reference evidence="1" key="1">
    <citation type="submission" date="2017-07" db="EMBL/GenBank/DDBJ databases">
        <title>Taro Niue Genome Assembly and Annotation.</title>
        <authorList>
            <person name="Atibalentja N."/>
            <person name="Keating K."/>
            <person name="Fields C.J."/>
        </authorList>
    </citation>
    <scope>NUCLEOTIDE SEQUENCE</scope>
    <source>
        <strain evidence="1">Niue_2</strain>
        <tissue evidence="1">Leaf</tissue>
    </source>
</reference>
<evidence type="ECO:0000313" key="1">
    <source>
        <dbReference type="EMBL" id="MQL81415.1"/>
    </source>
</evidence>
<keyword evidence="2" id="KW-1185">Reference proteome</keyword>
<sequence length="44" mass="5163">MHGETSRCQSEIYYLTCLRGGSRSRDPRISLELEPSERLRPRLI</sequence>
<dbReference type="EMBL" id="NMUH01000565">
    <property type="protein sequence ID" value="MQL81415.1"/>
    <property type="molecule type" value="Genomic_DNA"/>
</dbReference>
<dbReference type="AlphaFoldDB" id="A0A843UD37"/>